<evidence type="ECO:0008006" key="4">
    <source>
        <dbReference type="Google" id="ProtNLM"/>
    </source>
</evidence>
<dbReference type="SUPFAM" id="SSF109854">
    <property type="entry name" value="DinB/YfiT-like putative metalloenzymes"/>
    <property type="match status" value="1"/>
</dbReference>
<organism evidence="2 3">
    <name type="scientific">Coemansia asiatica</name>
    <dbReference type="NCBI Taxonomy" id="1052880"/>
    <lineage>
        <taxon>Eukaryota</taxon>
        <taxon>Fungi</taxon>
        <taxon>Fungi incertae sedis</taxon>
        <taxon>Zoopagomycota</taxon>
        <taxon>Kickxellomycotina</taxon>
        <taxon>Kickxellomycetes</taxon>
        <taxon>Kickxellales</taxon>
        <taxon>Kickxellaceae</taxon>
        <taxon>Coemansia</taxon>
    </lineage>
</organism>
<protein>
    <recommendedName>
        <fullName evidence="4">DinB-like domain-containing protein</fullName>
    </recommendedName>
</protein>
<accession>A0A9W7XLL4</accession>
<name>A0A9W7XLL4_9FUNG</name>
<dbReference type="GO" id="GO:0046872">
    <property type="term" value="F:metal ion binding"/>
    <property type="evidence" value="ECO:0007669"/>
    <property type="project" value="UniProtKB-KW"/>
</dbReference>
<sequence length="190" mass="21383">MYTSSTTEHQLIDGARKCLERLRITIQPLDDPTYTRESQALPGSTIGKHVRHIIEHFTLLIQAINSKQPVTVNYAARHRNKDIETHVESGMDAILDVSDPQLTICLELLESDYLSLHTPIRVIDTLPSGVESALMSTLGRELWFCTHHMIHHNAVIASLLYEAGHAPPPEFAYAPSTVKHNHDHSVEKQK</sequence>
<dbReference type="Pfam" id="PF05163">
    <property type="entry name" value="DinB"/>
    <property type="match status" value="1"/>
</dbReference>
<evidence type="ECO:0000256" key="1">
    <source>
        <dbReference type="ARBA" id="ARBA00022723"/>
    </source>
</evidence>
<dbReference type="AlphaFoldDB" id="A0A9W7XLL4"/>
<evidence type="ECO:0000313" key="2">
    <source>
        <dbReference type="EMBL" id="KAJ1647337.1"/>
    </source>
</evidence>
<keyword evidence="1" id="KW-0479">Metal-binding</keyword>
<dbReference type="PANTHER" id="PTHR39473:SF1">
    <property type="entry name" value="DINB-LIKE DOMAIN-CONTAINING PROTEIN"/>
    <property type="match status" value="1"/>
</dbReference>
<dbReference type="Proteomes" id="UP001145021">
    <property type="component" value="Unassembled WGS sequence"/>
</dbReference>
<evidence type="ECO:0000313" key="3">
    <source>
        <dbReference type="Proteomes" id="UP001145021"/>
    </source>
</evidence>
<proteinExistence type="predicted"/>
<dbReference type="InterPro" id="IPR007837">
    <property type="entry name" value="DinB"/>
</dbReference>
<reference evidence="2" key="1">
    <citation type="submission" date="2022-07" db="EMBL/GenBank/DDBJ databases">
        <title>Phylogenomic reconstructions and comparative analyses of Kickxellomycotina fungi.</title>
        <authorList>
            <person name="Reynolds N.K."/>
            <person name="Stajich J.E."/>
            <person name="Barry K."/>
            <person name="Grigoriev I.V."/>
            <person name="Crous P."/>
            <person name="Smith M.E."/>
        </authorList>
    </citation>
    <scope>NUCLEOTIDE SEQUENCE</scope>
    <source>
        <strain evidence="2">NBRC 105413</strain>
    </source>
</reference>
<keyword evidence="3" id="KW-1185">Reference proteome</keyword>
<dbReference type="InterPro" id="IPR034660">
    <property type="entry name" value="DinB/YfiT-like"/>
</dbReference>
<dbReference type="PANTHER" id="PTHR39473">
    <property type="match status" value="1"/>
</dbReference>
<comment type="caution">
    <text evidence="2">The sequence shown here is derived from an EMBL/GenBank/DDBJ whole genome shotgun (WGS) entry which is preliminary data.</text>
</comment>
<dbReference type="EMBL" id="JANBOH010000032">
    <property type="protein sequence ID" value="KAJ1647337.1"/>
    <property type="molecule type" value="Genomic_DNA"/>
</dbReference>
<gene>
    <name evidence="2" type="ORF">LPJ64_001249</name>
</gene>